<dbReference type="SUPFAM" id="SSF46689">
    <property type="entry name" value="Homeodomain-like"/>
    <property type="match status" value="1"/>
</dbReference>
<dbReference type="GO" id="GO:0003700">
    <property type="term" value="F:DNA-binding transcription factor activity"/>
    <property type="evidence" value="ECO:0007669"/>
    <property type="project" value="TreeGrafter"/>
</dbReference>
<keyword evidence="3" id="KW-0804">Transcription</keyword>
<evidence type="ECO:0000256" key="5">
    <source>
        <dbReference type="SAM" id="MobiDB-lite"/>
    </source>
</evidence>
<evidence type="ECO:0000313" key="7">
    <source>
        <dbReference type="EMBL" id="XDI05046.1"/>
    </source>
</evidence>
<organism evidence="7">
    <name type="scientific">Herbiconiux sp. A18JL235</name>
    <dbReference type="NCBI Taxonomy" id="3152363"/>
    <lineage>
        <taxon>Bacteria</taxon>
        <taxon>Bacillati</taxon>
        <taxon>Actinomycetota</taxon>
        <taxon>Actinomycetes</taxon>
        <taxon>Micrococcales</taxon>
        <taxon>Microbacteriaceae</taxon>
        <taxon>Herbiconiux</taxon>
    </lineage>
</organism>
<dbReference type="PANTHER" id="PTHR30055:SF234">
    <property type="entry name" value="HTH-TYPE TRANSCRIPTIONAL REGULATOR BETI"/>
    <property type="match status" value="1"/>
</dbReference>
<dbReference type="GO" id="GO:0000976">
    <property type="term" value="F:transcription cis-regulatory region binding"/>
    <property type="evidence" value="ECO:0007669"/>
    <property type="project" value="TreeGrafter"/>
</dbReference>
<dbReference type="SUPFAM" id="SSF48498">
    <property type="entry name" value="Tetracyclin repressor-like, C-terminal domain"/>
    <property type="match status" value="1"/>
</dbReference>
<dbReference type="PANTHER" id="PTHR30055">
    <property type="entry name" value="HTH-TYPE TRANSCRIPTIONAL REGULATOR RUTR"/>
    <property type="match status" value="1"/>
</dbReference>
<dbReference type="InterPro" id="IPR050109">
    <property type="entry name" value="HTH-type_TetR-like_transc_reg"/>
</dbReference>
<dbReference type="AlphaFoldDB" id="A0AB39BFY7"/>
<sequence length="231" mass="25116">MPDSRSSAVRRPGARAASAAPRSYTSALRAEQAANTRQRILDAAASCFAASGYAGTSLADIAAAAGVSVETVKLNGPKRELLMGAFEQAFSGSEGRETIAEREVGRDIRSRVDDEEFLRGYLHFVAEANRRTSGLWASFLSAASSDPLVKESLDDLLARRRKDFAAAVDELVRRGLVAADTPPKRRAELAAALSFLVSPESHQQLVEQSGWSMKRYEEWLREVLGRVIFTA</sequence>
<feature type="region of interest" description="Disordered" evidence="5">
    <location>
        <begin position="1"/>
        <end position="22"/>
    </location>
</feature>
<gene>
    <name evidence="7" type="ORF">ABFY20_17215</name>
</gene>
<keyword evidence="1" id="KW-0805">Transcription regulation</keyword>
<dbReference type="InterPro" id="IPR001647">
    <property type="entry name" value="HTH_TetR"/>
</dbReference>
<dbReference type="RefSeq" id="WP_368497427.1">
    <property type="nucleotide sequence ID" value="NZ_CP162511.1"/>
</dbReference>
<feature type="DNA-binding region" description="H-T-H motif" evidence="4">
    <location>
        <begin position="57"/>
        <end position="76"/>
    </location>
</feature>
<evidence type="ECO:0000256" key="3">
    <source>
        <dbReference type="ARBA" id="ARBA00023163"/>
    </source>
</evidence>
<evidence type="ECO:0000259" key="6">
    <source>
        <dbReference type="PROSITE" id="PS50977"/>
    </source>
</evidence>
<protein>
    <submittedName>
        <fullName evidence="7">TetR/AcrR family transcriptional regulator</fullName>
    </submittedName>
</protein>
<keyword evidence="2 4" id="KW-0238">DNA-binding</keyword>
<proteinExistence type="predicted"/>
<evidence type="ECO:0000256" key="2">
    <source>
        <dbReference type="ARBA" id="ARBA00023125"/>
    </source>
</evidence>
<feature type="domain" description="HTH tetR-type" evidence="6">
    <location>
        <begin position="34"/>
        <end position="94"/>
    </location>
</feature>
<dbReference type="Gene3D" id="1.10.357.10">
    <property type="entry name" value="Tetracycline Repressor, domain 2"/>
    <property type="match status" value="1"/>
</dbReference>
<name>A0AB39BFY7_9MICO</name>
<dbReference type="InterPro" id="IPR009057">
    <property type="entry name" value="Homeodomain-like_sf"/>
</dbReference>
<dbReference type="EMBL" id="CP162511">
    <property type="protein sequence ID" value="XDI05046.1"/>
    <property type="molecule type" value="Genomic_DNA"/>
</dbReference>
<evidence type="ECO:0000256" key="4">
    <source>
        <dbReference type="PROSITE-ProRule" id="PRU00335"/>
    </source>
</evidence>
<accession>A0AB39BFY7</accession>
<reference evidence="7" key="1">
    <citation type="submission" date="2024-05" db="EMBL/GenBank/DDBJ databases">
        <title>Herbiconiux sp. A18JL235.</title>
        <authorList>
            <person name="Zhang G."/>
        </authorList>
    </citation>
    <scope>NUCLEOTIDE SEQUENCE</scope>
    <source>
        <strain evidence="7">A18JL235</strain>
    </source>
</reference>
<dbReference type="InterPro" id="IPR036271">
    <property type="entry name" value="Tet_transcr_reg_TetR-rel_C_sf"/>
</dbReference>
<dbReference type="Pfam" id="PF00440">
    <property type="entry name" value="TetR_N"/>
    <property type="match status" value="1"/>
</dbReference>
<dbReference type="PROSITE" id="PS50977">
    <property type="entry name" value="HTH_TETR_2"/>
    <property type="match status" value="1"/>
</dbReference>
<evidence type="ECO:0000256" key="1">
    <source>
        <dbReference type="ARBA" id="ARBA00023015"/>
    </source>
</evidence>